<reference evidence="2" key="2">
    <citation type="submission" date="2023-05" db="EMBL/GenBank/DDBJ databases">
        <authorList>
            <consortium name="Lawrence Berkeley National Laboratory"/>
            <person name="Steindorff A."/>
            <person name="Hensen N."/>
            <person name="Bonometti L."/>
            <person name="Westerberg I."/>
            <person name="Brannstrom I.O."/>
            <person name="Guillou S."/>
            <person name="Cros-Aarteil S."/>
            <person name="Calhoun S."/>
            <person name="Haridas S."/>
            <person name="Kuo A."/>
            <person name="Mondo S."/>
            <person name="Pangilinan J."/>
            <person name="Riley R."/>
            <person name="Labutti K."/>
            <person name="Andreopoulos B."/>
            <person name="Lipzen A."/>
            <person name="Chen C."/>
            <person name="Yanf M."/>
            <person name="Daum C."/>
            <person name="Ng V."/>
            <person name="Clum A."/>
            <person name="Ohm R."/>
            <person name="Martin F."/>
            <person name="Silar P."/>
            <person name="Natvig D."/>
            <person name="Lalanne C."/>
            <person name="Gautier V."/>
            <person name="Ament-Velasquez S.L."/>
            <person name="Kruys A."/>
            <person name="Hutchinson M.I."/>
            <person name="Powell A.J."/>
            <person name="Barry K."/>
            <person name="Miller A.N."/>
            <person name="Grigoriev I.V."/>
            <person name="Debuchy R."/>
            <person name="Gladieux P."/>
            <person name="Thoren M.H."/>
            <person name="Johannesson H."/>
        </authorList>
    </citation>
    <scope>NUCLEOTIDE SEQUENCE</scope>
    <source>
        <strain evidence="2">PSN309</strain>
    </source>
</reference>
<dbReference type="Proteomes" id="UP001302126">
    <property type="component" value="Unassembled WGS sequence"/>
</dbReference>
<evidence type="ECO:0000313" key="2">
    <source>
        <dbReference type="EMBL" id="KAK4190960.1"/>
    </source>
</evidence>
<dbReference type="EMBL" id="MU864362">
    <property type="protein sequence ID" value="KAK4190960.1"/>
    <property type="molecule type" value="Genomic_DNA"/>
</dbReference>
<name>A0AAN7AMK3_9PEZI</name>
<reference evidence="2" key="1">
    <citation type="journal article" date="2023" name="Mol. Phylogenet. Evol.">
        <title>Genome-scale phylogeny and comparative genomics of the fungal order Sordariales.</title>
        <authorList>
            <person name="Hensen N."/>
            <person name="Bonometti L."/>
            <person name="Westerberg I."/>
            <person name="Brannstrom I.O."/>
            <person name="Guillou S."/>
            <person name="Cros-Aarteil S."/>
            <person name="Calhoun S."/>
            <person name="Haridas S."/>
            <person name="Kuo A."/>
            <person name="Mondo S."/>
            <person name="Pangilinan J."/>
            <person name="Riley R."/>
            <person name="LaButti K."/>
            <person name="Andreopoulos B."/>
            <person name="Lipzen A."/>
            <person name="Chen C."/>
            <person name="Yan M."/>
            <person name="Daum C."/>
            <person name="Ng V."/>
            <person name="Clum A."/>
            <person name="Steindorff A."/>
            <person name="Ohm R.A."/>
            <person name="Martin F."/>
            <person name="Silar P."/>
            <person name="Natvig D.O."/>
            <person name="Lalanne C."/>
            <person name="Gautier V."/>
            <person name="Ament-Velasquez S.L."/>
            <person name="Kruys A."/>
            <person name="Hutchinson M.I."/>
            <person name="Powell A.J."/>
            <person name="Barry K."/>
            <person name="Miller A.N."/>
            <person name="Grigoriev I.V."/>
            <person name="Debuchy R."/>
            <person name="Gladieux P."/>
            <person name="Hiltunen Thoren M."/>
            <person name="Johannesson H."/>
        </authorList>
    </citation>
    <scope>NUCLEOTIDE SEQUENCE</scope>
    <source>
        <strain evidence="2">PSN309</strain>
    </source>
</reference>
<organism evidence="2 3">
    <name type="scientific">Podospora australis</name>
    <dbReference type="NCBI Taxonomy" id="1536484"/>
    <lineage>
        <taxon>Eukaryota</taxon>
        <taxon>Fungi</taxon>
        <taxon>Dikarya</taxon>
        <taxon>Ascomycota</taxon>
        <taxon>Pezizomycotina</taxon>
        <taxon>Sordariomycetes</taxon>
        <taxon>Sordariomycetidae</taxon>
        <taxon>Sordariales</taxon>
        <taxon>Podosporaceae</taxon>
        <taxon>Podospora</taxon>
    </lineage>
</organism>
<evidence type="ECO:0000313" key="3">
    <source>
        <dbReference type="Proteomes" id="UP001302126"/>
    </source>
</evidence>
<keyword evidence="3" id="KW-1185">Reference proteome</keyword>
<feature type="compositionally biased region" description="Polar residues" evidence="1">
    <location>
        <begin position="251"/>
        <end position="268"/>
    </location>
</feature>
<proteinExistence type="predicted"/>
<evidence type="ECO:0000256" key="1">
    <source>
        <dbReference type="SAM" id="MobiDB-lite"/>
    </source>
</evidence>
<feature type="region of interest" description="Disordered" evidence="1">
    <location>
        <begin position="1"/>
        <end position="76"/>
    </location>
</feature>
<protein>
    <submittedName>
        <fullName evidence="2">Uncharacterized protein</fullName>
    </submittedName>
</protein>
<gene>
    <name evidence="2" type="ORF">QBC35DRAFT_45070</name>
</gene>
<feature type="region of interest" description="Disordered" evidence="1">
    <location>
        <begin position="251"/>
        <end position="292"/>
    </location>
</feature>
<comment type="caution">
    <text evidence="2">The sequence shown here is derived from an EMBL/GenBank/DDBJ whole genome shotgun (WGS) entry which is preliminary data.</text>
</comment>
<accession>A0AAN7AMK3</accession>
<sequence>MKENRRPTRPKPVRFGSHPASSAPMMTNGPKNTAGPRNPQAVSTQQPGPRRRRQTAWFKRYQEARVQNGESGVQPGWRLDRTKQEQTAQVADVGVPDINVVDVDVGLTEIEPFNHRMQRQQLPSPSGATSSTGYGPIGSGYVPAADGRRDQAAFFDNTGALLGPPSLQAQQCFGPIHSSDWVNMPPTRQNSAMTPTGLMTPGHFSSGPLERGADFPSTTGTISLAHWASQTGPSSTWGPFGDALSPLQASQMHQTNQGMPVSEPTSYQSFCSSGPSSPPYPAPTQNMSFHLL</sequence>
<dbReference type="AlphaFoldDB" id="A0AAN7AMK3"/>